<dbReference type="InterPro" id="IPR036388">
    <property type="entry name" value="WH-like_DNA-bd_sf"/>
</dbReference>
<evidence type="ECO:0000313" key="1">
    <source>
        <dbReference type="EMBL" id="KRL10759.1"/>
    </source>
</evidence>
<sequence length="92" mass="10483">MDVNVSFPTDEQFQEQLIAAIAKQVAERIPTPDVPEPLLTRAKLAKAFEVGGGTIDQWRVMPGFPYHLKGEKSEAYLYSEVYDWLKNNTRRA</sequence>
<dbReference type="EMBL" id="AZEC01000014">
    <property type="protein sequence ID" value="KRL10759.1"/>
    <property type="molecule type" value="Genomic_DNA"/>
</dbReference>
<protein>
    <submittedName>
        <fullName evidence="1">Uncharacterized protein</fullName>
    </submittedName>
</protein>
<dbReference type="Gene3D" id="1.10.10.10">
    <property type="entry name" value="Winged helix-like DNA-binding domain superfamily/Winged helix DNA-binding domain"/>
    <property type="match status" value="1"/>
</dbReference>
<name>A0A0R1MRM2_9LACO</name>
<gene>
    <name evidence="1" type="ORF">FD09_GL000904</name>
</gene>
<dbReference type="STRING" id="1423792.FD09_GL000904"/>
<reference evidence="1 2" key="1">
    <citation type="journal article" date="2015" name="Genome Announc.">
        <title>Expanding the biotechnology potential of lactobacilli through comparative genomics of 213 strains and associated genera.</title>
        <authorList>
            <person name="Sun Z."/>
            <person name="Harris H.M."/>
            <person name="McCann A."/>
            <person name="Guo C."/>
            <person name="Argimon S."/>
            <person name="Zhang W."/>
            <person name="Yang X."/>
            <person name="Jeffery I.B."/>
            <person name="Cooney J.C."/>
            <person name="Kagawa T.F."/>
            <person name="Liu W."/>
            <person name="Song Y."/>
            <person name="Salvetti E."/>
            <person name="Wrobel A."/>
            <person name="Rasinkangas P."/>
            <person name="Parkhill J."/>
            <person name="Rea M.C."/>
            <person name="O'Sullivan O."/>
            <person name="Ritari J."/>
            <person name="Douillard F.P."/>
            <person name="Paul Ross R."/>
            <person name="Yang R."/>
            <person name="Briner A.E."/>
            <person name="Felis G.E."/>
            <person name="de Vos W.M."/>
            <person name="Barrangou R."/>
            <person name="Klaenhammer T.R."/>
            <person name="Caufield P.W."/>
            <person name="Cui Y."/>
            <person name="Zhang H."/>
            <person name="O'Toole P.W."/>
        </authorList>
    </citation>
    <scope>NUCLEOTIDE SEQUENCE [LARGE SCALE GENOMIC DNA]</scope>
    <source>
        <strain evidence="1 2">DSM 12744</strain>
    </source>
</reference>
<keyword evidence="2" id="KW-1185">Reference proteome</keyword>
<dbReference type="AlphaFoldDB" id="A0A0R1MRM2"/>
<proteinExistence type="predicted"/>
<organism evidence="1 2">
    <name type="scientific">Schleiferilactobacillus perolens DSM 12744</name>
    <dbReference type="NCBI Taxonomy" id="1423792"/>
    <lineage>
        <taxon>Bacteria</taxon>
        <taxon>Bacillati</taxon>
        <taxon>Bacillota</taxon>
        <taxon>Bacilli</taxon>
        <taxon>Lactobacillales</taxon>
        <taxon>Lactobacillaceae</taxon>
        <taxon>Schleiferilactobacillus</taxon>
    </lineage>
</organism>
<comment type="caution">
    <text evidence="1">The sequence shown here is derived from an EMBL/GenBank/DDBJ whole genome shotgun (WGS) entry which is preliminary data.</text>
</comment>
<dbReference type="PATRIC" id="fig|1423792.3.peg.921"/>
<dbReference type="Proteomes" id="UP000051330">
    <property type="component" value="Unassembled WGS sequence"/>
</dbReference>
<dbReference type="RefSeq" id="WP_057821950.1">
    <property type="nucleotide sequence ID" value="NZ_AZEC01000014.1"/>
</dbReference>
<accession>A0A0R1MRM2</accession>
<evidence type="ECO:0000313" key="2">
    <source>
        <dbReference type="Proteomes" id="UP000051330"/>
    </source>
</evidence>